<keyword evidence="3" id="KW-1185">Reference proteome</keyword>
<feature type="compositionally biased region" description="Basic residues" evidence="1">
    <location>
        <begin position="1"/>
        <end position="16"/>
    </location>
</feature>
<reference evidence="2 3" key="1">
    <citation type="journal article" date="2013" name="Genome Announc.">
        <title>Draft Genome Sequence for Caulobacter sp. Strain OR37, a Bacterium Tolerant to Heavy Metals.</title>
        <authorList>
            <person name="Utturkar S.M."/>
            <person name="Bollmann A."/>
            <person name="Brzoska R.M."/>
            <person name="Klingeman D.M."/>
            <person name="Epstein S.E."/>
            <person name="Palumbo A.V."/>
            <person name="Brown S.D."/>
        </authorList>
    </citation>
    <scope>NUCLEOTIDE SEQUENCE [LARGE SCALE GENOMIC DNA]</scope>
    <source>
        <strain evidence="2 3">OR37</strain>
    </source>
</reference>
<accession>R0EM44</accession>
<evidence type="ECO:0000256" key="1">
    <source>
        <dbReference type="SAM" id="MobiDB-lite"/>
    </source>
</evidence>
<feature type="region of interest" description="Disordered" evidence="1">
    <location>
        <begin position="1"/>
        <end position="72"/>
    </location>
</feature>
<dbReference type="EMBL" id="APMP01000009">
    <property type="protein sequence ID" value="ENZ82147.1"/>
    <property type="molecule type" value="Genomic_DNA"/>
</dbReference>
<evidence type="ECO:0000313" key="2">
    <source>
        <dbReference type="EMBL" id="ENZ82147.1"/>
    </source>
</evidence>
<gene>
    <name evidence="2" type="ORF">OR37_01958</name>
</gene>
<name>R0EM44_CAUVI</name>
<evidence type="ECO:0000313" key="3">
    <source>
        <dbReference type="Proteomes" id="UP000013063"/>
    </source>
</evidence>
<protein>
    <submittedName>
        <fullName evidence="2">Uncharacterized protein</fullName>
    </submittedName>
</protein>
<feature type="compositionally biased region" description="Basic residues" evidence="1">
    <location>
        <begin position="63"/>
        <end position="72"/>
    </location>
</feature>
<sequence>MQRKKRGLRQGSRRRVQGPDARRLRASKGPRPGSAVPARAGRAACRIGSPRGGRARPDPGRAGWRRRRCAGR</sequence>
<dbReference type="Proteomes" id="UP000013063">
    <property type="component" value="Unassembled WGS sequence"/>
</dbReference>
<dbReference type="AlphaFoldDB" id="R0EM44"/>
<comment type="caution">
    <text evidence="2">The sequence shown here is derived from an EMBL/GenBank/DDBJ whole genome shotgun (WGS) entry which is preliminary data.</text>
</comment>
<proteinExistence type="predicted"/>
<organism evidence="2 3">
    <name type="scientific">Caulobacter vibrioides OR37</name>
    <dbReference type="NCBI Taxonomy" id="1292034"/>
    <lineage>
        <taxon>Bacteria</taxon>
        <taxon>Pseudomonadati</taxon>
        <taxon>Pseudomonadota</taxon>
        <taxon>Alphaproteobacteria</taxon>
        <taxon>Caulobacterales</taxon>
        <taxon>Caulobacteraceae</taxon>
        <taxon>Caulobacter</taxon>
    </lineage>
</organism>